<protein>
    <recommendedName>
        <fullName evidence="7">Protein-lysine N-methyltransferase EFM4</fullName>
        <ecNumber evidence="7">2.1.1.-</ecNumber>
    </recommendedName>
    <alternativeName>
        <fullName evidence="7">Elongation factor methyltransferase 4</fullName>
    </alternativeName>
</protein>
<evidence type="ECO:0000256" key="3">
    <source>
        <dbReference type="ARBA" id="ARBA00022490"/>
    </source>
</evidence>
<name>A0A1G4M7Y8_LACFM</name>
<comment type="function">
    <text evidence="7">S-adenosyl-L-methionine-dependent protein-lysine N-methyltransferase that mono- and dimethylates elongation factor 1-alpha at 'Lys-316'. May play a role in intracellular transport.</text>
</comment>
<reference evidence="10" key="1">
    <citation type="submission" date="2016-03" db="EMBL/GenBank/DDBJ databases">
        <authorList>
            <person name="Devillers H."/>
        </authorList>
    </citation>
    <scope>NUCLEOTIDE SEQUENCE [LARGE SCALE GENOMIC DNA]</scope>
</reference>
<gene>
    <name evidence="7" type="primary">EFM4</name>
    <name evidence="9" type="ORF">LAFE_0B04720G</name>
</gene>
<keyword evidence="4 7" id="KW-0489">Methyltransferase</keyword>
<accession>A0A1G4M7Y8</accession>
<dbReference type="OMA" id="PTPSFQF"/>
<dbReference type="InterPro" id="IPR025714">
    <property type="entry name" value="Methyltranfer_dom"/>
</dbReference>
<dbReference type="GO" id="GO:0016192">
    <property type="term" value="P:vesicle-mediated transport"/>
    <property type="evidence" value="ECO:0007669"/>
    <property type="project" value="UniProtKB-UniRule"/>
</dbReference>
<dbReference type="EC" id="2.1.1.-" evidence="7"/>
<dbReference type="EMBL" id="LT598489">
    <property type="protein sequence ID" value="SCV99888.1"/>
    <property type="molecule type" value="Genomic_DNA"/>
</dbReference>
<dbReference type="GO" id="GO:0005737">
    <property type="term" value="C:cytoplasm"/>
    <property type="evidence" value="ECO:0007669"/>
    <property type="project" value="UniProtKB-SubCell"/>
</dbReference>
<dbReference type="STRING" id="4955.A0A1G4M7Y8"/>
<comment type="subcellular location">
    <subcellularLocation>
        <location evidence="1 7">Cytoplasm</location>
    </subcellularLocation>
</comment>
<keyword evidence="10" id="KW-1185">Reference proteome</keyword>
<dbReference type="CDD" id="cd02440">
    <property type="entry name" value="AdoMet_MTases"/>
    <property type="match status" value="1"/>
</dbReference>
<evidence type="ECO:0000256" key="6">
    <source>
        <dbReference type="ARBA" id="ARBA00022691"/>
    </source>
</evidence>
<dbReference type="FunFam" id="3.40.50.150:FF:000287">
    <property type="entry name" value="Protein-lysine N-methyltransferase EFM4"/>
    <property type="match status" value="1"/>
</dbReference>
<dbReference type="Gene3D" id="3.40.50.150">
    <property type="entry name" value="Vaccinia Virus protein VP39"/>
    <property type="match status" value="1"/>
</dbReference>
<dbReference type="PANTHER" id="PTHR12843:SF5">
    <property type="entry name" value="EEF1A LYSINE METHYLTRANSFERASE 2"/>
    <property type="match status" value="1"/>
</dbReference>
<dbReference type="InterPro" id="IPR026635">
    <property type="entry name" value="Efm4/METTL10"/>
</dbReference>
<keyword evidence="3 7" id="KW-0963">Cytoplasm</keyword>
<proteinExistence type="inferred from homology"/>
<dbReference type="AlphaFoldDB" id="A0A1G4M7Y8"/>
<keyword evidence="2 7" id="KW-0813">Transport</keyword>
<feature type="domain" description="Methyltransferase" evidence="8">
    <location>
        <begin position="65"/>
        <end position="215"/>
    </location>
</feature>
<dbReference type="OrthoDB" id="10069295at2759"/>
<evidence type="ECO:0000256" key="7">
    <source>
        <dbReference type="HAMAP-Rule" id="MF_03188"/>
    </source>
</evidence>
<keyword evidence="6 7" id="KW-0949">S-adenosyl-L-methionine</keyword>
<organism evidence="9 10">
    <name type="scientific">Lachancea fermentati</name>
    <name type="common">Zygosaccharomyces fermentati</name>
    <dbReference type="NCBI Taxonomy" id="4955"/>
    <lineage>
        <taxon>Eukaryota</taxon>
        <taxon>Fungi</taxon>
        <taxon>Dikarya</taxon>
        <taxon>Ascomycota</taxon>
        <taxon>Saccharomycotina</taxon>
        <taxon>Saccharomycetes</taxon>
        <taxon>Saccharomycetales</taxon>
        <taxon>Saccharomycetaceae</taxon>
        <taxon>Lachancea</taxon>
    </lineage>
</organism>
<dbReference type="SUPFAM" id="SSF53335">
    <property type="entry name" value="S-adenosyl-L-methionine-dependent methyltransferases"/>
    <property type="match status" value="1"/>
</dbReference>
<evidence type="ECO:0000256" key="2">
    <source>
        <dbReference type="ARBA" id="ARBA00022448"/>
    </source>
</evidence>
<comment type="similarity">
    <text evidence="7">Belongs to the class I-like SAM-binding methyltransferase superfamily. EFM4 family.</text>
</comment>
<dbReference type="Proteomes" id="UP000190831">
    <property type="component" value="Chromosome B"/>
</dbReference>
<dbReference type="Pfam" id="PF13847">
    <property type="entry name" value="Methyltransf_31"/>
    <property type="match status" value="1"/>
</dbReference>
<evidence type="ECO:0000313" key="9">
    <source>
        <dbReference type="EMBL" id="SCV99888.1"/>
    </source>
</evidence>
<evidence type="ECO:0000256" key="5">
    <source>
        <dbReference type="ARBA" id="ARBA00022679"/>
    </source>
</evidence>
<dbReference type="PANTHER" id="PTHR12843">
    <property type="entry name" value="PROTEIN-LYSINE N-METHYLTRANSFERASE METTL10"/>
    <property type="match status" value="1"/>
</dbReference>
<dbReference type="HAMAP" id="MF_03188">
    <property type="entry name" value="Methyltr_EFM4"/>
    <property type="match status" value="1"/>
</dbReference>
<evidence type="ECO:0000313" key="10">
    <source>
        <dbReference type="Proteomes" id="UP000190831"/>
    </source>
</evidence>
<sequence length="229" mass="25819">MEDTKKLNTSKLGTKEYWDDFYELETNNFKENPEDTGECWFADNDAEDKMIEFLIDNTGEYRVSSDSSMIDLGTGNGHLLFQLYEEGFHGRMVGVDYSAKSAEFAAQILQSKYPEATNLFFEASDIFSTNWNPGQFDVVLDKGTLDAIALSGIVGENGQSIVQLYPKVVEKLLTKDSIFLITSCNFTQDELIQIIESEHLRVWKTIEYPVFEFGGVKGASICSVAFVKK</sequence>
<evidence type="ECO:0000259" key="8">
    <source>
        <dbReference type="Pfam" id="PF13847"/>
    </source>
</evidence>
<keyword evidence="5 7" id="KW-0808">Transferase</keyword>
<evidence type="ECO:0000256" key="1">
    <source>
        <dbReference type="ARBA" id="ARBA00004496"/>
    </source>
</evidence>
<dbReference type="GO" id="GO:0032259">
    <property type="term" value="P:methylation"/>
    <property type="evidence" value="ECO:0007669"/>
    <property type="project" value="UniProtKB-KW"/>
</dbReference>
<dbReference type="GO" id="GO:0016279">
    <property type="term" value="F:protein-lysine N-methyltransferase activity"/>
    <property type="evidence" value="ECO:0007669"/>
    <property type="project" value="UniProtKB-UniRule"/>
</dbReference>
<dbReference type="InterPro" id="IPR029063">
    <property type="entry name" value="SAM-dependent_MTases_sf"/>
</dbReference>
<evidence type="ECO:0000256" key="4">
    <source>
        <dbReference type="ARBA" id="ARBA00022603"/>
    </source>
</evidence>